<keyword evidence="10 18" id="KW-0133">Cell shape</keyword>
<dbReference type="GO" id="GO:0003977">
    <property type="term" value="F:UDP-N-acetylglucosamine diphosphorylase activity"/>
    <property type="evidence" value="ECO:0007669"/>
    <property type="project" value="UniProtKB-UniRule"/>
</dbReference>
<dbReference type="InterPro" id="IPR038009">
    <property type="entry name" value="GlmU_C_LbH"/>
</dbReference>
<feature type="binding site" evidence="18">
    <location>
        <position position="76"/>
    </location>
    <ligand>
        <name>UDP-N-acetyl-alpha-D-glucosamine</name>
        <dbReference type="ChEBI" id="CHEBI:57705"/>
    </ligand>
</feature>
<evidence type="ECO:0000256" key="3">
    <source>
        <dbReference type="ARBA" id="ARBA00007947"/>
    </source>
</evidence>
<feature type="binding site" evidence="18">
    <location>
        <begin position="10"/>
        <end position="13"/>
    </location>
    <ligand>
        <name>UDP-N-acetyl-alpha-D-glucosamine</name>
        <dbReference type="ChEBI" id="CHEBI:57705"/>
    </ligand>
</feature>
<organism evidence="20 21">
    <name type="scientific">Stenotrophomonas maltophilia</name>
    <name type="common">Pseudomonas maltophilia</name>
    <name type="synonym">Xanthomonas maltophilia</name>
    <dbReference type="NCBI Taxonomy" id="40324"/>
    <lineage>
        <taxon>Bacteria</taxon>
        <taxon>Pseudomonadati</taxon>
        <taxon>Pseudomonadota</taxon>
        <taxon>Gammaproteobacteria</taxon>
        <taxon>Lysobacterales</taxon>
        <taxon>Lysobacteraceae</taxon>
        <taxon>Stenotrophomonas</taxon>
        <taxon>Stenotrophomonas maltophilia group</taxon>
    </lineage>
</organism>
<feature type="binding site" evidence="18">
    <location>
        <position position="153"/>
    </location>
    <ligand>
        <name>UDP-N-acetyl-alpha-D-glucosamine</name>
        <dbReference type="ChEBI" id="CHEBI:57705"/>
    </ligand>
</feature>
<dbReference type="InterPro" id="IPR001451">
    <property type="entry name" value="Hexapep"/>
</dbReference>
<feature type="binding site" evidence="18">
    <location>
        <position position="439"/>
    </location>
    <ligand>
        <name>acetyl-CoA</name>
        <dbReference type="ChEBI" id="CHEBI:57288"/>
    </ligand>
</feature>
<feature type="binding site" evidence="18">
    <location>
        <position position="365"/>
    </location>
    <ligand>
        <name>UDP-N-acetyl-alpha-D-glucosamine</name>
        <dbReference type="ChEBI" id="CHEBI:57705"/>
    </ligand>
</feature>
<dbReference type="GO" id="GO:0019134">
    <property type="term" value="F:glucosamine-1-phosphate N-acetyltransferase activity"/>
    <property type="evidence" value="ECO:0007669"/>
    <property type="project" value="UniProtKB-UniRule"/>
</dbReference>
<evidence type="ECO:0000256" key="2">
    <source>
        <dbReference type="ARBA" id="ARBA00007707"/>
    </source>
</evidence>
<feature type="region of interest" description="Linker" evidence="18">
    <location>
        <begin position="229"/>
        <end position="249"/>
    </location>
</feature>
<feature type="domain" description="MobA-like NTP transferase" evidence="19">
    <location>
        <begin position="7"/>
        <end position="126"/>
    </location>
</feature>
<keyword evidence="13 18" id="KW-0012">Acyltransferase</keyword>
<keyword evidence="12 18" id="KW-0511">Multifunctional enzyme</keyword>
<feature type="binding site" evidence="18">
    <location>
        <begin position="385"/>
        <end position="386"/>
    </location>
    <ligand>
        <name>acetyl-CoA</name>
        <dbReference type="ChEBI" id="CHEBI:57288"/>
    </ligand>
</feature>
<dbReference type="NCBIfam" id="TIGR01173">
    <property type="entry name" value="glmU"/>
    <property type="match status" value="1"/>
</dbReference>
<feature type="active site" description="Proton acceptor" evidence="18">
    <location>
        <position position="362"/>
    </location>
</feature>
<evidence type="ECO:0000256" key="18">
    <source>
        <dbReference type="HAMAP-Rule" id="MF_01631"/>
    </source>
</evidence>
<keyword evidence="6 18" id="KW-0548">Nucleotidyltransferase</keyword>
<proteinExistence type="inferred from homology"/>
<comment type="catalytic activity">
    <reaction evidence="15 18">
        <text>alpha-D-glucosamine 1-phosphate + acetyl-CoA = N-acetyl-alpha-D-glucosamine 1-phosphate + CoA + H(+)</text>
        <dbReference type="Rhea" id="RHEA:13725"/>
        <dbReference type="ChEBI" id="CHEBI:15378"/>
        <dbReference type="ChEBI" id="CHEBI:57287"/>
        <dbReference type="ChEBI" id="CHEBI:57288"/>
        <dbReference type="ChEBI" id="CHEBI:57776"/>
        <dbReference type="ChEBI" id="CHEBI:58516"/>
        <dbReference type="EC" id="2.3.1.157"/>
    </reaction>
</comment>
<comment type="caution">
    <text evidence="20">The sequence shown here is derived from an EMBL/GenBank/DDBJ whole genome shotgun (WGS) entry which is preliminary data.</text>
</comment>
<accession>A0A246HMZ6</accession>
<gene>
    <name evidence="18 20" type="primary">glmU</name>
    <name evidence="20" type="ORF">CEE60_10460</name>
</gene>
<comment type="pathway">
    <text evidence="18">Nucleotide-sugar biosynthesis; UDP-N-acetyl-alpha-D-glucosamine biosynthesis; N-acetyl-alpha-D-glucosamine 1-phosphate from alpha-D-glucosamine 6-phosphate (route II): step 2/2.</text>
</comment>
<evidence type="ECO:0000256" key="1">
    <source>
        <dbReference type="ARBA" id="ARBA00004496"/>
    </source>
</evidence>
<comment type="catalytic activity">
    <reaction evidence="16 18">
        <text>N-acetyl-alpha-D-glucosamine 1-phosphate + UTP + H(+) = UDP-N-acetyl-alpha-D-glucosamine + diphosphate</text>
        <dbReference type="Rhea" id="RHEA:13509"/>
        <dbReference type="ChEBI" id="CHEBI:15378"/>
        <dbReference type="ChEBI" id="CHEBI:33019"/>
        <dbReference type="ChEBI" id="CHEBI:46398"/>
        <dbReference type="ChEBI" id="CHEBI:57705"/>
        <dbReference type="ChEBI" id="CHEBI:57776"/>
        <dbReference type="EC" id="2.7.7.23"/>
    </reaction>
</comment>
<comment type="similarity">
    <text evidence="2 18">In the C-terminal section; belongs to the transferase hexapeptide repeat family.</text>
</comment>
<comment type="pathway">
    <text evidence="18">Bacterial outer membrane biogenesis; LPS lipid A biosynthesis.</text>
</comment>
<dbReference type="GO" id="GO:0006048">
    <property type="term" value="P:UDP-N-acetylglucosamine biosynthetic process"/>
    <property type="evidence" value="ECO:0007669"/>
    <property type="project" value="UniProtKB-UniPathway"/>
</dbReference>
<evidence type="ECO:0000256" key="11">
    <source>
        <dbReference type="ARBA" id="ARBA00022984"/>
    </source>
</evidence>
<feature type="binding site" evidence="18">
    <location>
        <position position="168"/>
    </location>
    <ligand>
        <name>UDP-N-acetyl-alpha-D-glucosamine</name>
        <dbReference type="ChEBI" id="CHEBI:57705"/>
    </ligand>
</feature>
<comment type="subcellular location">
    <subcellularLocation>
        <location evidence="1 18">Cytoplasm</location>
    </subcellularLocation>
</comment>
<name>A0A246HMZ6_STEMA</name>
<dbReference type="GO" id="GO:0016020">
    <property type="term" value="C:membrane"/>
    <property type="evidence" value="ECO:0007669"/>
    <property type="project" value="GOC"/>
</dbReference>
<dbReference type="AlphaFoldDB" id="A0A246HMZ6"/>
<feature type="binding site" evidence="18">
    <location>
        <position position="226"/>
    </location>
    <ligand>
        <name>Mg(2+)</name>
        <dbReference type="ChEBI" id="CHEBI:18420"/>
    </ligand>
</feature>
<dbReference type="SUPFAM" id="SSF51161">
    <property type="entry name" value="Trimeric LpxA-like enzymes"/>
    <property type="match status" value="1"/>
</dbReference>
<dbReference type="GO" id="GO:0071555">
    <property type="term" value="P:cell wall organization"/>
    <property type="evidence" value="ECO:0007669"/>
    <property type="project" value="UniProtKB-KW"/>
</dbReference>
<comment type="pathway">
    <text evidence="18">Nucleotide-sugar biosynthesis; UDP-N-acetyl-alpha-D-glucosamine biosynthesis; UDP-N-acetyl-alpha-D-glucosamine from N-acetyl-alpha-D-glucosamine 1-phosphate: step 1/1.</text>
</comment>
<feature type="binding site" evidence="18">
    <location>
        <position position="376"/>
    </location>
    <ligand>
        <name>UDP-N-acetyl-alpha-D-glucosamine</name>
        <dbReference type="ChEBI" id="CHEBI:57705"/>
    </ligand>
</feature>
<keyword evidence="7 18" id="KW-0479">Metal-binding</keyword>
<dbReference type="GO" id="GO:0005737">
    <property type="term" value="C:cytoplasm"/>
    <property type="evidence" value="ECO:0007669"/>
    <property type="project" value="UniProtKB-SubCell"/>
</dbReference>
<evidence type="ECO:0000313" key="21">
    <source>
        <dbReference type="Proteomes" id="UP000198157"/>
    </source>
</evidence>
<evidence type="ECO:0000256" key="8">
    <source>
        <dbReference type="ARBA" id="ARBA00022737"/>
    </source>
</evidence>
<dbReference type="Pfam" id="PF14602">
    <property type="entry name" value="Hexapep_2"/>
    <property type="match status" value="1"/>
</dbReference>
<evidence type="ECO:0000256" key="10">
    <source>
        <dbReference type="ARBA" id="ARBA00022960"/>
    </source>
</evidence>
<dbReference type="InterPro" id="IPR025877">
    <property type="entry name" value="MobA-like_NTP_Trfase"/>
</dbReference>
<feature type="region of interest" description="Pyrophosphorylase" evidence="18">
    <location>
        <begin position="1"/>
        <end position="228"/>
    </location>
</feature>
<feature type="binding site" evidence="18">
    <location>
        <position position="350"/>
    </location>
    <ligand>
        <name>UDP-N-acetyl-alpha-D-glucosamine</name>
        <dbReference type="ChEBI" id="CHEBI:57705"/>
    </ligand>
</feature>
<evidence type="ECO:0000256" key="14">
    <source>
        <dbReference type="ARBA" id="ARBA00023316"/>
    </source>
</evidence>
<dbReference type="EMBL" id="NIVS01000020">
    <property type="protein sequence ID" value="OWQ54064.1"/>
    <property type="molecule type" value="Genomic_DNA"/>
</dbReference>
<evidence type="ECO:0000256" key="9">
    <source>
        <dbReference type="ARBA" id="ARBA00022842"/>
    </source>
</evidence>
<dbReference type="OrthoDB" id="9775031at2"/>
<keyword evidence="14 18" id="KW-0961">Cell wall biogenesis/degradation</keyword>
<dbReference type="SUPFAM" id="SSF53448">
    <property type="entry name" value="Nucleotide-diphospho-sugar transferases"/>
    <property type="match status" value="1"/>
</dbReference>
<dbReference type="EC" id="2.3.1.157" evidence="18"/>
<feature type="binding site" evidence="18">
    <location>
        <position position="379"/>
    </location>
    <ligand>
        <name>acetyl-CoA</name>
        <dbReference type="ChEBI" id="CHEBI:57288"/>
    </ligand>
</feature>
<dbReference type="HAMAP" id="MF_01631">
    <property type="entry name" value="GlmU"/>
    <property type="match status" value="1"/>
</dbReference>
<comment type="similarity">
    <text evidence="3 18">In the N-terminal section; belongs to the N-acetylglucosamine-1-phosphate uridyltransferase family.</text>
</comment>
<dbReference type="InterPro" id="IPR029044">
    <property type="entry name" value="Nucleotide-diphossugar_trans"/>
</dbReference>
<feature type="binding site" evidence="18">
    <location>
        <position position="332"/>
    </location>
    <ligand>
        <name>UDP-N-acetyl-alpha-D-glucosamine</name>
        <dbReference type="ChEBI" id="CHEBI:57705"/>
    </ligand>
</feature>
<dbReference type="InterPro" id="IPR011004">
    <property type="entry name" value="Trimer_LpxA-like_sf"/>
</dbReference>
<feature type="binding site" evidence="18">
    <location>
        <position position="226"/>
    </location>
    <ligand>
        <name>UDP-N-acetyl-alpha-D-glucosamine</name>
        <dbReference type="ChEBI" id="CHEBI:57705"/>
    </ligand>
</feature>
<dbReference type="GO" id="GO:0000902">
    <property type="term" value="P:cell morphogenesis"/>
    <property type="evidence" value="ECO:0007669"/>
    <property type="project" value="UniProtKB-UniRule"/>
</dbReference>
<dbReference type="Gene3D" id="3.90.550.10">
    <property type="entry name" value="Spore Coat Polysaccharide Biosynthesis Protein SpsA, Chain A"/>
    <property type="match status" value="1"/>
</dbReference>
<dbReference type="EC" id="2.7.7.23" evidence="18"/>
<feature type="binding site" evidence="18">
    <location>
        <position position="24"/>
    </location>
    <ligand>
        <name>UDP-N-acetyl-alpha-D-glucosamine</name>
        <dbReference type="ChEBI" id="CHEBI:57705"/>
    </ligand>
</feature>
<keyword evidence="8 18" id="KW-0677">Repeat</keyword>
<dbReference type="Pfam" id="PF12804">
    <property type="entry name" value="NTP_transf_3"/>
    <property type="match status" value="1"/>
</dbReference>
<dbReference type="Proteomes" id="UP000198157">
    <property type="component" value="Unassembled WGS sequence"/>
</dbReference>
<evidence type="ECO:0000256" key="12">
    <source>
        <dbReference type="ARBA" id="ARBA00023268"/>
    </source>
</evidence>
<reference evidence="20 21" key="1">
    <citation type="submission" date="2017-06" db="EMBL/GenBank/DDBJ databases">
        <authorList>
            <person name="Kim H.J."/>
            <person name="Triplett B.A."/>
        </authorList>
    </citation>
    <scope>NUCLEOTIDE SEQUENCE [LARGE SCALE GENOMIC DNA]</scope>
    <source>
        <strain evidence="20 21">13146</strain>
    </source>
</reference>
<dbReference type="PANTHER" id="PTHR43584">
    <property type="entry name" value="NUCLEOTIDYL TRANSFERASE"/>
    <property type="match status" value="1"/>
</dbReference>
<dbReference type="UniPathway" id="UPA00113">
    <property type="reaction ID" value="UER00532"/>
</dbReference>
<dbReference type="GO" id="GO:0000287">
    <property type="term" value="F:magnesium ion binding"/>
    <property type="evidence" value="ECO:0007669"/>
    <property type="project" value="UniProtKB-UniRule"/>
</dbReference>
<comment type="function">
    <text evidence="17 18">Catalyzes the last two sequential reactions in the de novo biosynthetic pathway for UDP-N-acetylglucosamine (UDP-GlcNAc). The C-terminal domain catalyzes the transfer of acetyl group from acetyl coenzyme A to glucosamine-1-phosphate (GlcN-1-P) to produce N-acetylglucosamine-1-phosphate (GlcNAc-1-P), which is converted into UDP-GlcNAc by the transfer of uridine 5-monophosphate (from uridine 5-triphosphate), a reaction catalyzed by the N-terminal domain.</text>
</comment>
<evidence type="ECO:0000256" key="16">
    <source>
        <dbReference type="ARBA" id="ARBA00048493"/>
    </source>
</evidence>
<evidence type="ECO:0000256" key="13">
    <source>
        <dbReference type="ARBA" id="ARBA00023315"/>
    </source>
</evidence>
<keyword evidence="11 18" id="KW-0573">Peptidoglycan synthesis</keyword>
<dbReference type="PANTHER" id="PTHR43584:SF3">
    <property type="entry name" value="BIFUNCTIONAL PROTEIN GLMU"/>
    <property type="match status" value="1"/>
</dbReference>
<evidence type="ECO:0000256" key="4">
    <source>
        <dbReference type="ARBA" id="ARBA00022490"/>
    </source>
</evidence>
<protein>
    <recommendedName>
        <fullName evidence="18">Bifunctional protein GlmU</fullName>
    </recommendedName>
    <domain>
        <recommendedName>
            <fullName evidence="18">UDP-N-acetylglucosamine pyrophosphorylase</fullName>
            <ecNumber evidence="18">2.7.7.23</ecNumber>
        </recommendedName>
        <alternativeName>
            <fullName evidence="18">N-acetylglucosamine-1-phosphate uridyltransferase</fullName>
        </alternativeName>
    </domain>
    <domain>
        <recommendedName>
            <fullName evidence="18">Glucosamine-1-phosphate N-acetyltransferase</fullName>
            <ecNumber evidence="18">2.3.1.157</ecNumber>
        </recommendedName>
    </domain>
</protein>
<dbReference type="Pfam" id="PF00132">
    <property type="entry name" value="Hexapep"/>
    <property type="match status" value="1"/>
</dbReference>
<evidence type="ECO:0000256" key="5">
    <source>
        <dbReference type="ARBA" id="ARBA00022679"/>
    </source>
</evidence>
<feature type="binding site" evidence="18">
    <location>
        <position position="422"/>
    </location>
    <ligand>
        <name>acetyl-CoA</name>
        <dbReference type="ChEBI" id="CHEBI:57288"/>
    </ligand>
</feature>
<dbReference type="GO" id="GO:0009245">
    <property type="term" value="P:lipid A biosynthetic process"/>
    <property type="evidence" value="ECO:0007669"/>
    <property type="project" value="UniProtKB-UniRule"/>
</dbReference>
<evidence type="ECO:0000256" key="6">
    <source>
        <dbReference type="ARBA" id="ARBA00022695"/>
    </source>
</evidence>
<evidence type="ECO:0000313" key="20">
    <source>
        <dbReference type="EMBL" id="OWQ54064.1"/>
    </source>
</evidence>
<comment type="subunit">
    <text evidence="18">Homotrimer.</text>
</comment>
<dbReference type="GO" id="GO:0008360">
    <property type="term" value="P:regulation of cell shape"/>
    <property type="evidence" value="ECO:0007669"/>
    <property type="project" value="UniProtKB-KW"/>
</dbReference>
<dbReference type="GO" id="GO:0009252">
    <property type="term" value="P:peptidoglycan biosynthetic process"/>
    <property type="evidence" value="ECO:0007669"/>
    <property type="project" value="UniProtKB-UniRule"/>
</dbReference>
<keyword evidence="5 18" id="KW-0808">Transferase</keyword>
<evidence type="ECO:0000256" key="7">
    <source>
        <dbReference type="ARBA" id="ARBA00022723"/>
    </source>
</evidence>
<keyword evidence="9 18" id="KW-0460">Magnesium</keyword>
<dbReference type="UniPathway" id="UPA00973"/>
<comment type="cofactor">
    <cofactor evidence="18">
        <name>Mg(2+)</name>
        <dbReference type="ChEBI" id="CHEBI:18420"/>
    </cofactor>
    <text evidence="18">Binds 1 Mg(2+) ion per subunit.</text>
</comment>
<feature type="binding site" evidence="18">
    <location>
        <position position="138"/>
    </location>
    <ligand>
        <name>UDP-N-acetyl-alpha-D-glucosamine</name>
        <dbReference type="ChEBI" id="CHEBI:57705"/>
    </ligand>
</feature>
<evidence type="ECO:0000259" key="19">
    <source>
        <dbReference type="Pfam" id="PF12804"/>
    </source>
</evidence>
<dbReference type="InterPro" id="IPR005882">
    <property type="entry name" value="Bifunctional_GlmU"/>
</dbReference>
<evidence type="ECO:0000256" key="17">
    <source>
        <dbReference type="ARBA" id="ARBA00049628"/>
    </source>
</evidence>
<evidence type="ECO:0000256" key="15">
    <source>
        <dbReference type="ARBA" id="ARBA00048247"/>
    </source>
</evidence>
<dbReference type="Gene3D" id="2.160.10.10">
    <property type="entry name" value="Hexapeptide repeat proteins"/>
    <property type="match status" value="1"/>
</dbReference>
<sequence>MTQPLHVIILAAGAGKRMKSALPKVLQPIAGRPMLAHVIDTARQLQPEAIHVVYGHGGEAVRQAFADQPDLRWAEQREQLGTGHAVLQAMPEVPDAATVLVLYGDVPLIRGETLRHLLSQPGRLAVLVAEVADPTGYGRIVRNAEGKVGAIVEQKDASDEQRSIRTINTGIITAESTALRRWLSQLSNANAQGEYYLTDIFAAAASDYTPAEMAFVQDPQDAEGANDPWQLAQLERAWQLREVRALCAQGARVLDPARLDIRGTVTVGSDVQIDVNVILEGRVVLGDGVSIGAFTRLKDVSLAAGTVVKPHCDLDGVISEGAAEIGPFARLRPGTVLAEGSHVGNFVETKKVVLGAGSKANHLTYLGDAVIGSKVNIGAGTITCNYDGVNKSQTTIGDRAFIGSNSSLVAPVVIGEGATVAAGSVITRGAPADKLTVARARQETIDGWKRPTRK</sequence>
<feature type="binding site" evidence="18">
    <location>
        <position position="404"/>
    </location>
    <ligand>
        <name>acetyl-CoA</name>
        <dbReference type="ChEBI" id="CHEBI:57288"/>
    </ligand>
</feature>
<feature type="binding site" evidence="18">
    <location>
        <begin position="103"/>
        <end position="105"/>
    </location>
    <ligand>
        <name>UDP-N-acetyl-alpha-D-glucosamine</name>
        <dbReference type="ChEBI" id="CHEBI:57705"/>
    </ligand>
</feature>
<dbReference type="CDD" id="cd02540">
    <property type="entry name" value="GT2_GlmU_N_bac"/>
    <property type="match status" value="1"/>
</dbReference>
<dbReference type="CDD" id="cd03353">
    <property type="entry name" value="LbH_GlmU_C"/>
    <property type="match status" value="1"/>
</dbReference>
<feature type="binding site" evidence="18">
    <location>
        <position position="105"/>
    </location>
    <ligand>
        <name>Mg(2+)</name>
        <dbReference type="ChEBI" id="CHEBI:18420"/>
    </ligand>
</feature>
<keyword evidence="4 18" id="KW-0963">Cytoplasm</keyword>
<feature type="region of interest" description="N-acetyltransferase" evidence="18">
    <location>
        <begin position="250"/>
        <end position="454"/>
    </location>
</feature>
<feature type="binding site" evidence="18">
    <location>
        <begin position="81"/>
        <end position="82"/>
    </location>
    <ligand>
        <name>UDP-N-acetyl-alpha-D-glucosamine</name>
        <dbReference type="ChEBI" id="CHEBI:57705"/>
    </ligand>
</feature>
<dbReference type="InterPro" id="IPR050065">
    <property type="entry name" value="GlmU-like"/>
</dbReference>